<dbReference type="STRING" id="4781.A0A0P1ANT1"/>
<evidence type="ECO:0000313" key="1">
    <source>
        <dbReference type="EMBL" id="CEG42488.1"/>
    </source>
</evidence>
<dbReference type="GeneID" id="36407813"/>
<name>A0A0P1ANT1_PLAHL</name>
<protein>
    <submittedName>
        <fullName evidence="1">Uncharacterized protein</fullName>
    </submittedName>
</protein>
<evidence type="ECO:0000313" key="2">
    <source>
        <dbReference type="Proteomes" id="UP000054928"/>
    </source>
</evidence>
<dbReference type="RefSeq" id="XP_024578857.1">
    <property type="nucleotide sequence ID" value="XM_024728374.1"/>
</dbReference>
<accession>A0A0P1ANT1</accession>
<keyword evidence="2" id="KW-1185">Reference proteome</keyword>
<dbReference type="Proteomes" id="UP000054928">
    <property type="component" value="Unassembled WGS sequence"/>
</dbReference>
<proteinExistence type="predicted"/>
<sequence length="165" mass="18700">MTSVPTMPSKRTEVLVEKGNYYRWEFNKMLILARKDLLKHVTAVKDESDITATRFMNEAKALGIIAQGPTSIKIRPAKNVMEAWETLCGYYYRLNSAQSRSDDAMTYDLCVESGTSMAEYIDTFDELLGGLQKMKEQVDESWKLRGKETTDKAFRVNANSGNFGS</sequence>
<dbReference type="EMBL" id="CCYD01000645">
    <property type="protein sequence ID" value="CEG42488.1"/>
    <property type="molecule type" value="Genomic_DNA"/>
</dbReference>
<reference evidence="2" key="1">
    <citation type="submission" date="2014-09" db="EMBL/GenBank/DDBJ databases">
        <authorList>
            <person name="Sharma Rahul"/>
            <person name="Thines Marco"/>
        </authorList>
    </citation>
    <scope>NUCLEOTIDE SEQUENCE [LARGE SCALE GENOMIC DNA]</scope>
</reference>
<dbReference type="Pfam" id="PF14223">
    <property type="entry name" value="Retrotran_gag_2"/>
    <property type="match status" value="1"/>
</dbReference>
<dbReference type="AlphaFoldDB" id="A0A0P1ANT1"/>
<organism evidence="1 2">
    <name type="scientific">Plasmopara halstedii</name>
    <name type="common">Downy mildew of sunflower</name>
    <dbReference type="NCBI Taxonomy" id="4781"/>
    <lineage>
        <taxon>Eukaryota</taxon>
        <taxon>Sar</taxon>
        <taxon>Stramenopiles</taxon>
        <taxon>Oomycota</taxon>
        <taxon>Peronosporomycetes</taxon>
        <taxon>Peronosporales</taxon>
        <taxon>Peronosporaceae</taxon>
        <taxon>Plasmopara</taxon>
    </lineage>
</organism>